<dbReference type="AlphaFoldDB" id="A0A1U9QTX7"/>
<dbReference type="PANTHER" id="PTHR43248">
    <property type="entry name" value="2-SUCCINYL-6-HYDROXY-2,4-CYCLOHEXADIENE-1-CARBOXYLATE SYNTHASE"/>
    <property type="match status" value="1"/>
</dbReference>
<organism evidence="5 6">
    <name type="scientific">Streptomyces niveus</name>
    <name type="common">Streptomyces spheroides</name>
    <dbReference type="NCBI Taxonomy" id="193462"/>
    <lineage>
        <taxon>Bacteria</taxon>
        <taxon>Bacillati</taxon>
        <taxon>Actinomycetota</taxon>
        <taxon>Actinomycetes</taxon>
        <taxon>Kitasatosporales</taxon>
        <taxon>Streptomycetaceae</taxon>
        <taxon>Streptomyces</taxon>
    </lineage>
</organism>
<accession>A0A1U9QTX7</accession>
<keyword evidence="6" id="KW-1185">Reference proteome</keyword>
<evidence type="ECO:0000313" key="5">
    <source>
        <dbReference type="EMBL" id="AQU67271.1"/>
    </source>
</evidence>
<dbReference type="EMBL" id="CP018047">
    <property type="protein sequence ID" value="AQU67271.1"/>
    <property type="molecule type" value="Genomic_DNA"/>
</dbReference>
<evidence type="ECO:0000313" key="6">
    <source>
        <dbReference type="Proteomes" id="UP000189677"/>
    </source>
</evidence>
<dbReference type="GO" id="GO:0016787">
    <property type="term" value="F:hydrolase activity"/>
    <property type="evidence" value="ECO:0007669"/>
    <property type="project" value="UniProtKB-KW"/>
</dbReference>
<reference evidence="5 6" key="1">
    <citation type="submission" date="2016-11" db="EMBL/GenBank/DDBJ databases">
        <title>Complete genome sequence of Streptomyces niveus SCSIO 3406.</title>
        <authorList>
            <person name="Zhu Q."/>
            <person name="Cheng W."/>
            <person name="Song Y."/>
            <person name="Li Q."/>
            <person name="Ju J."/>
        </authorList>
    </citation>
    <scope>NUCLEOTIDE SEQUENCE [LARGE SCALE GENOMIC DNA]</scope>
    <source>
        <strain evidence="5 6">SCSIO 3406</strain>
    </source>
</reference>
<dbReference type="Pfam" id="PF08386">
    <property type="entry name" value="Abhydrolase_4"/>
    <property type="match status" value="1"/>
</dbReference>
<name>A0A1U9QTX7_STRNV</name>
<dbReference type="InterPro" id="IPR013595">
    <property type="entry name" value="Pept_S33_TAP-like_C"/>
</dbReference>
<evidence type="ECO:0000256" key="1">
    <source>
        <dbReference type="ARBA" id="ARBA00010088"/>
    </source>
</evidence>
<feature type="domain" description="Peptidase S33 tripeptidyl aminopeptidase-like C-terminal" evidence="4">
    <location>
        <begin position="406"/>
        <end position="508"/>
    </location>
</feature>
<dbReference type="PROSITE" id="PS51257">
    <property type="entry name" value="PROKAR_LIPOPROTEIN"/>
    <property type="match status" value="1"/>
</dbReference>
<protein>
    <submittedName>
        <fullName evidence="5">Proteinase</fullName>
    </submittedName>
</protein>
<dbReference type="OrthoDB" id="4498590at2"/>
<proteinExistence type="inferred from homology"/>
<gene>
    <name evidence="5" type="ORF">BBN63_14475</name>
</gene>
<dbReference type="SUPFAM" id="SSF53474">
    <property type="entry name" value="alpha/beta-Hydrolases"/>
    <property type="match status" value="1"/>
</dbReference>
<dbReference type="PANTHER" id="PTHR43248:SF29">
    <property type="entry name" value="TRIPEPTIDYL AMINOPEPTIDASE"/>
    <property type="match status" value="1"/>
</dbReference>
<dbReference type="InterPro" id="IPR029058">
    <property type="entry name" value="AB_hydrolase_fold"/>
</dbReference>
<evidence type="ECO:0000256" key="2">
    <source>
        <dbReference type="ARBA" id="ARBA00022729"/>
    </source>
</evidence>
<dbReference type="Proteomes" id="UP000189677">
    <property type="component" value="Chromosome"/>
</dbReference>
<evidence type="ECO:0000256" key="3">
    <source>
        <dbReference type="ARBA" id="ARBA00022801"/>
    </source>
</evidence>
<dbReference type="KEGG" id="snw:BBN63_14475"/>
<keyword evidence="2" id="KW-0732">Signal</keyword>
<evidence type="ECO:0000259" key="4">
    <source>
        <dbReference type="Pfam" id="PF08386"/>
    </source>
</evidence>
<dbReference type="Gene3D" id="3.40.50.1820">
    <property type="entry name" value="alpha/beta hydrolase"/>
    <property type="match status" value="1"/>
</dbReference>
<dbReference type="RefSeq" id="WP_078075824.1">
    <property type="nucleotide sequence ID" value="NZ_CP018047.1"/>
</dbReference>
<comment type="similarity">
    <text evidence="1">Belongs to the peptidase S33 family.</text>
</comment>
<keyword evidence="3" id="KW-0378">Hydrolase</keyword>
<sequence length="508" mass="53315">MDLRRLLRLSAAGLAAAGLLVSGCTSGDSSSGGTSPESGAPAALKKYYGQKLDWRGCGVPDFQCATMRAPLDYEKPDGAEIKLAVARKKATGPGKRLGSLQVNPGGPGGSAVDYLQGYAGIGYPAPVRARYDMVAVDPRGVSRSAPVECLTGKEMDAFTQVDQTPDDQTERNLLAASYKKLAQGCAKRSAEILPHVSTIEAARDMDILRAALGDKKLSYVGASYGTFLGATYAELFPKRVGRLVLDGAMDPSLPADEMNRDQTAGFETAFSAFAADCVKQPDCPLGTESAADAAQRMKFFFNTLDTEPIPTGEPRKLGESLATTGVINAMYDESGWPGLRDSLTSAMDGDGSGLLALADSYYEREGDGSFSNLMYANAAVNCLDLPAAFKKPADVDAAVPSFQEASPVFGTALAWAGLNCAHWPTEATGTPHRIAAKGAPPILVVGTTRDPATPYKWAQSLAEQLSSGVLLTYDGDGHTAYGRGSDCVDTAINTYLLEGTPPANGKKC</sequence>
<dbReference type="InterPro" id="IPR051601">
    <property type="entry name" value="Serine_prot/Carboxylest_S33"/>
</dbReference>